<evidence type="ECO:0000313" key="5">
    <source>
        <dbReference type="Proteomes" id="UP000481852"/>
    </source>
</evidence>
<evidence type="ECO:0000259" key="1">
    <source>
        <dbReference type="Pfam" id="PF00534"/>
    </source>
</evidence>
<dbReference type="InterPro" id="IPR001296">
    <property type="entry name" value="Glyco_trans_1"/>
</dbReference>
<reference evidence="4 5" key="1">
    <citation type="submission" date="2019-08" db="EMBL/GenBank/DDBJ databases">
        <title>In-depth cultivation of the pig gut microbiome towards novel bacterial diversity and tailored functional studies.</title>
        <authorList>
            <person name="Wylensek D."/>
            <person name="Hitch T.C.A."/>
            <person name="Clavel T."/>
        </authorList>
    </citation>
    <scope>NUCLEOTIDE SEQUENCE [LARGE SCALE GENOMIC DNA]</scope>
    <source>
        <strain evidence="4 5">Oil+RF-744-WCA-WT-11</strain>
    </source>
</reference>
<evidence type="ECO:0000259" key="2">
    <source>
        <dbReference type="Pfam" id="PF13439"/>
    </source>
</evidence>
<protein>
    <submittedName>
        <fullName evidence="4">DUF4422 domain-containing protein</fullName>
    </submittedName>
</protein>
<dbReference type="PANTHER" id="PTHR12526:SF638">
    <property type="entry name" value="SPORE COAT PROTEIN SA"/>
    <property type="match status" value="1"/>
</dbReference>
<comment type="caution">
    <text evidence="4">The sequence shown here is derived from an EMBL/GenBank/DDBJ whole genome shotgun (WGS) entry which is preliminary data.</text>
</comment>
<gene>
    <name evidence="4" type="ORF">FYJ35_05135</name>
</gene>
<dbReference type="EMBL" id="VULZ01000004">
    <property type="protein sequence ID" value="MSS14430.1"/>
    <property type="molecule type" value="Genomic_DNA"/>
</dbReference>
<dbReference type="SUPFAM" id="SSF53756">
    <property type="entry name" value="UDP-Glycosyltransferase/glycogen phosphorylase"/>
    <property type="match status" value="1"/>
</dbReference>
<feature type="domain" description="DUF4422" evidence="3">
    <location>
        <begin position="453"/>
        <end position="706"/>
    </location>
</feature>
<proteinExistence type="predicted"/>
<dbReference type="Gene3D" id="3.40.50.2000">
    <property type="entry name" value="Glycogen Phosphorylase B"/>
    <property type="match status" value="2"/>
</dbReference>
<dbReference type="InterPro" id="IPR028098">
    <property type="entry name" value="Glyco_trans_4-like_N"/>
</dbReference>
<sequence>MGGRDISQSIYNLKNVLVSHTGLLGRELEKIVAEKWIDDIKHAVDSENIEHSSIACNWLTAKENNKKAFDMFRKRSADGKYPSVGIALHSFAIGGGEIFPINLANCLWKTGVPVILISCGMQKEDPRIRSLVNPDVPCLSLDSYAQLSQVTNDYNIKVIHSHHAMIDLATARAIETGKMDAGLVITLHGMYEALDAPRRRMLVKSVSPYTDYFAYIADKNLEPFEEAGIQIDKRFTKIPNGLPSGGGMAVERQKLGIGADDFVLCLVSRAIWEKGWKEAVEAVRLANQWSTVAIHLILVGDGEAYDGLKNIKDSHIHCVGAQNNTRQYLMASDMGFLPSKYAGESFPLSLIDSFMCGKPVLASALGEIPEMVKTESGAAGYTFPLTEKGAVPVRKLARAIVRIAEDPKRYQRMCKVAQKVAERYDIQKVAEQYIGLYSEAAKQEKAKKRPNVKILISCHKPSVAIRSTVLQPIQVGAVFSEQKYADMLHDDEGDQISYLNKSYCELTAQYWAWKNLKADYYGFFHYRRYLSFSEKSYPEDRYGNVYEPFLLDNQHFTRQIMDRYGWTDQNIQHVMMKYDIVTVKRRVVGAEDGIRSKSVKAVQPYTVREQYAAAPYLKEEDLLRTLEIIKERSPEYYQDAMEYLNGRTAYYCNMFVCRADIFQEYCEWLFPILKEFCERTDMSQYNDQKLRTPGHIAERLWGVYFTRIRRNGRYKVKELQSVVFSHTEPEQKTTRKVLVSMMKLVHQITA</sequence>
<dbReference type="AlphaFoldDB" id="A0A6L5X2J1"/>
<name>A0A6L5X2J1_9FIRM</name>
<dbReference type="Pfam" id="PF00534">
    <property type="entry name" value="Glycos_transf_1"/>
    <property type="match status" value="1"/>
</dbReference>
<keyword evidence="5" id="KW-1185">Reference proteome</keyword>
<dbReference type="Proteomes" id="UP000481852">
    <property type="component" value="Unassembled WGS sequence"/>
</dbReference>
<organism evidence="4 5">
    <name type="scientific">Porcincola intestinalis</name>
    <dbReference type="NCBI Taxonomy" id="2606632"/>
    <lineage>
        <taxon>Bacteria</taxon>
        <taxon>Bacillati</taxon>
        <taxon>Bacillota</taxon>
        <taxon>Clostridia</taxon>
        <taxon>Lachnospirales</taxon>
        <taxon>Lachnospiraceae</taxon>
        <taxon>Porcincola</taxon>
    </lineage>
</organism>
<dbReference type="Pfam" id="PF13439">
    <property type="entry name" value="Glyco_transf_4"/>
    <property type="match status" value="1"/>
</dbReference>
<dbReference type="Pfam" id="PF14393">
    <property type="entry name" value="DUF4422"/>
    <property type="match status" value="1"/>
</dbReference>
<dbReference type="RefSeq" id="WP_154524177.1">
    <property type="nucleotide sequence ID" value="NZ_VULZ01000004.1"/>
</dbReference>
<evidence type="ECO:0000313" key="4">
    <source>
        <dbReference type="EMBL" id="MSS14430.1"/>
    </source>
</evidence>
<dbReference type="PANTHER" id="PTHR12526">
    <property type="entry name" value="GLYCOSYLTRANSFERASE"/>
    <property type="match status" value="1"/>
</dbReference>
<dbReference type="GO" id="GO:0016757">
    <property type="term" value="F:glycosyltransferase activity"/>
    <property type="evidence" value="ECO:0007669"/>
    <property type="project" value="InterPro"/>
</dbReference>
<evidence type="ECO:0000259" key="3">
    <source>
        <dbReference type="Pfam" id="PF14393"/>
    </source>
</evidence>
<dbReference type="CDD" id="cd03801">
    <property type="entry name" value="GT4_PimA-like"/>
    <property type="match status" value="1"/>
</dbReference>
<feature type="domain" description="Glycosyltransferase subfamily 4-like N-terminal" evidence="2">
    <location>
        <begin position="93"/>
        <end position="241"/>
    </location>
</feature>
<accession>A0A6L5X2J1</accession>
<dbReference type="InterPro" id="IPR025536">
    <property type="entry name" value="DUF4422"/>
</dbReference>
<feature type="domain" description="Glycosyl transferase family 1" evidence="1">
    <location>
        <begin position="251"/>
        <end position="419"/>
    </location>
</feature>